<keyword evidence="3" id="KW-1185">Reference proteome</keyword>
<evidence type="ECO:0000313" key="2">
    <source>
        <dbReference type="EMBL" id="SFL89789.1"/>
    </source>
</evidence>
<name>A0A1I4LFX0_9ACTN</name>
<protein>
    <submittedName>
        <fullName evidence="2">Glycosyl hydrolases family 2, TIM barrel domain</fullName>
    </submittedName>
</protein>
<organism evidence="2 3">
    <name type="scientific">Geodermatophilus ruber</name>
    <dbReference type="NCBI Taxonomy" id="504800"/>
    <lineage>
        <taxon>Bacteria</taxon>
        <taxon>Bacillati</taxon>
        <taxon>Actinomycetota</taxon>
        <taxon>Actinomycetes</taxon>
        <taxon>Geodermatophilales</taxon>
        <taxon>Geodermatophilaceae</taxon>
        <taxon>Geodermatophilus</taxon>
    </lineage>
</organism>
<dbReference type="Pfam" id="PF02836">
    <property type="entry name" value="Glyco_hydro_2_C"/>
    <property type="match status" value="1"/>
</dbReference>
<reference evidence="2 3" key="1">
    <citation type="submission" date="2016-10" db="EMBL/GenBank/DDBJ databases">
        <authorList>
            <person name="de Groot N.N."/>
        </authorList>
    </citation>
    <scope>NUCLEOTIDE SEQUENCE [LARGE SCALE GENOMIC DNA]</scope>
    <source>
        <strain evidence="2 3">DSM 45317</strain>
    </source>
</reference>
<dbReference type="InterPro" id="IPR051913">
    <property type="entry name" value="GH2_Domain-Containing"/>
</dbReference>
<dbReference type="STRING" id="504800.SAMN04488085_12158"/>
<dbReference type="Gene3D" id="3.20.20.80">
    <property type="entry name" value="Glycosidases"/>
    <property type="match status" value="1"/>
</dbReference>
<dbReference type="AlphaFoldDB" id="A0A1I4LFX0"/>
<keyword evidence="2" id="KW-0378">Hydrolase</keyword>
<dbReference type="PANTHER" id="PTHR42732">
    <property type="entry name" value="BETA-GALACTOSIDASE"/>
    <property type="match status" value="1"/>
</dbReference>
<evidence type="ECO:0000259" key="1">
    <source>
        <dbReference type="Pfam" id="PF02836"/>
    </source>
</evidence>
<dbReference type="Gene3D" id="2.60.120.260">
    <property type="entry name" value="Galactose-binding domain-like"/>
    <property type="match status" value="1"/>
</dbReference>
<dbReference type="RefSeq" id="WP_091329854.1">
    <property type="nucleotide sequence ID" value="NZ_FOSW01000021.1"/>
</dbReference>
<dbReference type="PANTHER" id="PTHR42732:SF3">
    <property type="entry name" value="HYDROLASE"/>
    <property type="match status" value="1"/>
</dbReference>
<evidence type="ECO:0000313" key="3">
    <source>
        <dbReference type="Proteomes" id="UP000199152"/>
    </source>
</evidence>
<accession>A0A1I4LFX0</accession>
<dbReference type="SUPFAM" id="SSF51445">
    <property type="entry name" value="(Trans)glycosidases"/>
    <property type="match status" value="1"/>
</dbReference>
<dbReference type="SUPFAM" id="SSF49785">
    <property type="entry name" value="Galactose-binding domain-like"/>
    <property type="match status" value="1"/>
</dbReference>
<dbReference type="EMBL" id="FOSW01000021">
    <property type="protein sequence ID" value="SFL89789.1"/>
    <property type="molecule type" value="Genomic_DNA"/>
</dbReference>
<sequence length="586" mass="64145">MPSDPTLHPRPLLRRPWTSLEGEWEFAADPELTGTVGGVAFDRRIRVPYAPETPASGVHWKGPLRRAWYRRSLPAPAGGRRAVLHFGAVDRICDVWVGGAHVARHEGGYTPFSVDVTDALGDGADVVVRADDDPLDLAAPRGKQDWRDEPHAIWYPRTTGIWRTPWLEQVPVRHIADVQWHVDPRTLRVDVRVEFAAPVSGARLHLRLRAGDRLLADDAVRVDGAVVERTVQVGDGGLDDRERLLWEPGRGRLLDAELALVTDGGEVLDEVASYTALRSVEVDDGRLLVNGRPVPLRLVLDQGYWPDTGATPPDPAALRRDLELTRALGFTGARKHQKTEDPRYLALADRMGLLVWAEMPSAYRPGPTATARLLREWPEVVAAHRGHPSVVAWVPLNESWGVPDAERDVRQRALITALAASADALDGTRPVSANDGWEARGGSLLGIHDYEQDPATLAARYRSREDLERAATTRRGDGHLADLDRAGTAGRAVVLSEFGGVSLNARAIGGAADRTEPWGYADASSPDDLLVRYRAQWAAVHASEALAGACWTQLTDTYQEVNGLLTTDRVPKCDPGELRRATLGQG</sequence>
<dbReference type="InterPro" id="IPR017853">
    <property type="entry name" value="GH"/>
</dbReference>
<dbReference type="GO" id="GO:0005975">
    <property type="term" value="P:carbohydrate metabolic process"/>
    <property type="evidence" value="ECO:0007669"/>
    <property type="project" value="InterPro"/>
</dbReference>
<proteinExistence type="predicted"/>
<dbReference type="Proteomes" id="UP000199152">
    <property type="component" value="Unassembled WGS sequence"/>
</dbReference>
<feature type="domain" description="Glycoside hydrolase family 2 catalytic" evidence="1">
    <location>
        <begin position="280"/>
        <end position="436"/>
    </location>
</feature>
<dbReference type="InterPro" id="IPR006103">
    <property type="entry name" value="Glyco_hydro_2_cat"/>
</dbReference>
<gene>
    <name evidence="2" type="ORF">SAMN04488085_12158</name>
</gene>
<dbReference type="InterPro" id="IPR008979">
    <property type="entry name" value="Galactose-bd-like_sf"/>
</dbReference>
<dbReference type="GO" id="GO:0004553">
    <property type="term" value="F:hydrolase activity, hydrolyzing O-glycosyl compounds"/>
    <property type="evidence" value="ECO:0007669"/>
    <property type="project" value="InterPro"/>
</dbReference>
<dbReference type="InParanoid" id="A0A1I4LFX0"/>